<name>A0ABU7V4L0_9MICO</name>
<dbReference type="EC" id="2.7.1.180" evidence="2"/>
<proteinExistence type="predicted"/>
<evidence type="ECO:0000256" key="1">
    <source>
        <dbReference type="ARBA" id="ARBA00001946"/>
    </source>
</evidence>
<gene>
    <name evidence="11" type="ORF">V2V91_05700</name>
</gene>
<comment type="catalytic activity">
    <reaction evidence="10">
        <text>L-threonyl-[protein] + FAD = FMN-L-threonyl-[protein] + AMP + H(+)</text>
        <dbReference type="Rhea" id="RHEA:36847"/>
        <dbReference type="Rhea" id="RHEA-COMP:11060"/>
        <dbReference type="Rhea" id="RHEA-COMP:11061"/>
        <dbReference type="ChEBI" id="CHEBI:15378"/>
        <dbReference type="ChEBI" id="CHEBI:30013"/>
        <dbReference type="ChEBI" id="CHEBI:57692"/>
        <dbReference type="ChEBI" id="CHEBI:74257"/>
        <dbReference type="ChEBI" id="CHEBI:456215"/>
        <dbReference type="EC" id="2.7.1.180"/>
    </reaction>
</comment>
<comment type="caution">
    <text evidence="11">The sequence shown here is derived from an EMBL/GenBank/DDBJ whole genome shotgun (WGS) entry which is preliminary data.</text>
</comment>
<dbReference type="EMBL" id="JAZHOV010000003">
    <property type="protein sequence ID" value="MEF2254631.1"/>
    <property type="molecule type" value="Genomic_DNA"/>
</dbReference>
<evidence type="ECO:0000313" key="11">
    <source>
        <dbReference type="EMBL" id="MEF2254631.1"/>
    </source>
</evidence>
<evidence type="ECO:0000256" key="5">
    <source>
        <dbReference type="ARBA" id="ARBA00022679"/>
    </source>
</evidence>
<evidence type="ECO:0000256" key="4">
    <source>
        <dbReference type="ARBA" id="ARBA00022630"/>
    </source>
</evidence>
<dbReference type="InterPro" id="IPR024932">
    <property type="entry name" value="ApbE"/>
</dbReference>
<dbReference type="InterPro" id="IPR003374">
    <property type="entry name" value="ApbE-like_sf"/>
</dbReference>
<keyword evidence="6" id="KW-0479">Metal-binding</keyword>
<sequence length="270" mass="28437">MSSSEPRVWVETIMGTVVSVHAYGTTAFVQDAETAASVACAFDELREADRIFSTYREDSEISRLHRGKITLDEAHPLVAEVAAACLDAEQRSGGRFSATWRGWFDPTGYVKGWAVERAARMHLLPLLAATGATAIGINAGGDMQVGTAPGSDWVWRVGIADPHRAGEVLAIMDVVNGAVATSGTAERGAHILDPRSGEPATGVRSATVVADSLAEADLWATVAVVAGDDLSWVSAADSRSGMTVSDDGRVRRWMGATEVSVVTHADSAAR</sequence>
<evidence type="ECO:0000256" key="8">
    <source>
        <dbReference type="ARBA" id="ARBA00022842"/>
    </source>
</evidence>
<dbReference type="RefSeq" id="WP_331791136.1">
    <property type="nucleotide sequence ID" value="NZ_BAAAUO010000004.1"/>
</dbReference>
<dbReference type="Pfam" id="PF02424">
    <property type="entry name" value="ApbE"/>
    <property type="match status" value="2"/>
</dbReference>
<evidence type="ECO:0000256" key="9">
    <source>
        <dbReference type="ARBA" id="ARBA00031306"/>
    </source>
</evidence>
<evidence type="ECO:0000256" key="2">
    <source>
        <dbReference type="ARBA" id="ARBA00011955"/>
    </source>
</evidence>
<evidence type="ECO:0000256" key="6">
    <source>
        <dbReference type="ARBA" id="ARBA00022723"/>
    </source>
</evidence>
<keyword evidence="8" id="KW-0460">Magnesium</keyword>
<accession>A0ABU7V4L0</accession>
<dbReference type="SUPFAM" id="SSF143631">
    <property type="entry name" value="ApbE-like"/>
    <property type="match status" value="1"/>
</dbReference>
<reference evidence="11 12" key="1">
    <citation type="submission" date="2024-01" db="EMBL/GenBank/DDBJ databases">
        <title>the genome sequence of strain Microbacterium schleiferi NBRC 15075.</title>
        <authorList>
            <person name="Ding Y."/>
            <person name="Zhang G."/>
        </authorList>
    </citation>
    <scope>NUCLEOTIDE SEQUENCE [LARGE SCALE GENOMIC DNA]</scope>
    <source>
        <strain evidence="11 12">NBRC 15075</strain>
    </source>
</reference>
<evidence type="ECO:0000256" key="7">
    <source>
        <dbReference type="ARBA" id="ARBA00022827"/>
    </source>
</evidence>
<evidence type="ECO:0000256" key="10">
    <source>
        <dbReference type="ARBA" id="ARBA00048540"/>
    </source>
</evidence>
<evidence type="ECO:0000256" key="3">
    <source>
        <dbReference type="ARBA" id="ARBA00016337"/>
    </source>
</evidence>
<dbReference type="PANTHER" id="PTHR30040:SF2">
    <property type="entry name" value="FAD:PROTEIN FMN TRANSFERASE"/>
    <property type="match status" value="1"/>
</dbReference>
<dbReference type="Proteomes" id="UP001351900">
    <property type="component" value="Unassembled WGS sequence"/>
</dbReference>
<dbReference type="GO" id="GO:0016740">
    <property type="term" value="F:transferase activity"/>
    <property type="evidence" value="ECO:0007669"/>
    <property type="project" value="UniProtKB-KW"/>
</dbReference>
<organism evidence="11 12">
    <name type="scientific">Microbacterium schleiferi</name>
    <dbReference type="NCBI Taxonomy" id="69362"/>
    <lineage>
        <taxon>Bacteria</taxon>
        <taxon>Bacillati</taxon>
        <taxon>Actinomycetota</taxon>
        <taxon>Actinomycetes</taxon>
        <taxon>Micrococcales</taxon>
        <taxon>Microbacteriaceae</taxon>
        <taxon>Microbacterium</taxon>
    </lineage>
</organism>
<keyword evidence="12" id="KW-1185">Reference proteome</keyword>
<dbReference type="Gene3D" id="3.10.520.10">
    <property type="entry name" value="ApbE-like domains"/>
    <property type="match status" value="2"/>
</dbReference>
<dbReference type="PANTHER" id="PTHR30040">
    <property type="entry name" value="THIAMINE BIOSYNTHESIS LIPOPROTEIN APBE"/>
    <property type="match status" value="1"/>
</dbReference>
<keyword evidence="7" id="KW-0274">FAD</keyword>
<evidence type="ECO:0000313" key="12">
    <source>
        <dbReference type="Proteomes" id="UP001351900"/>
    </source>
</evidence>
<keyword evidence="4" id="KW-0285">Flavoprotein</keyword>
<keyword evidence="5 11" id="KW-0808">Transferase</keyword>
<comment type="cofactor">
    <cofactor evidence="1">
        <name>Mg(2+)</name>
        <dbReference type="ChEBI" id="CHEBI:18420"/>
    </cofactor>
</comment>
<protein>
    <recommendedName>
        <fullName evidence="3">FAD:protein FMN transferase</fullName>
        <ecNumber evidence="2">2.7.1.180</ecNumber>
    </recommendedName>
    <alternativeName>
        <fullName evidence="9">Flavin transferase</fullName>
    </alternativeName>
</protein>